<dbReference type="EMBL" id="GEDG01038475">
    <property type="protein sequence ID" value="JAP07572.1"/>
    <property type="molecule type" value="Transcribed_RNA"/>
</dbReference>
<organism evidence="1">
    <name type="scientific">Solanum chacoense</name>
    <name type="common">Chaco potato</name>
    <dbReference type="NCBI Taxonomy" id="4108"/>
    <lineage>
        <taxon>Eukaryota</taxon>
        <taxon>Viridiplantae</taxon>
        <taxon>Streptophyta</taxon>
        <taxon>Embryophyta</taxon>
        <taxon>Tracheophyta</taxon>
        <taxon>Spermatophyta</taxon>
        <taxon>Magnoliopsida</taxon>
        <taxon>eudicotyledons</taxon>
        <taxon>Gunneridae</taxon>
        <taxon>Pentapetalae</taxon>
        <taxon>asterids</taxon>
        <taxon>lamiids</taxon>
        <taxon>Solanales</taxon>
        <taxon>Solanaceae</taxon>
        <taxon>Solanoideae</taxon>
        <taxon>Solaneae</taxon>
        <taxon>Solanum</taxon>
    </lineage>
</organism>
<dbReference type="AlphaFoldDB" id="A0A0V0GGY6"/>
<sequence length="60" mass="7289">MFLLQNSLVLLLLYSRQKLKLLPKRLHHQRKSKRWRMGFLVHQEELVSLSKMSYLLAVLR</sequence>
<name>A0A0V0GGY6_SOLCH</name>
<reference evidence="1" key="1">
    <citation type="submission" date="2015-12" db="EMBL/GenBank/DDBJ databases">
        <title>Gene expression during late stages of embryo sac development: a critical building block for successful pollen-pistil interactions.</title>
        <authorList>
            <person name="Liu Y."/>
            <person name="Joly V."/>
            <person name="Sabar M."/>
            <person name="Matton D.P."/>
        </authorList>
    </citation>
    <scope>NUCLEOTIDE SEQUENCE</scope>
</reference>
<proteinExistence type="predicted"/>
<evidence type="ECO:0000313" key="1">
    <source>
        <dbReference type="EMBL" id="JAP07572.1"/>
    </source>
</evidence>
<accession>A0A0V0GGY6</accession>
<protein>
    <submittedName>
        <fullName evidence="1">Putative ovule protein</fullName>
    </submittedName>
</protein>